<organism evidence="2 3">
    <name type="scientific">Perilla frutescens var. hirtella</name>
    <name type="common">Perilla citriodora</name>
    <name type="synonym">Perilla setoyensis</name>
    <dbReference type="NCBI Taxonomy" id="608512"/>
    <lineage>
        <taxon>Eukaryota</taxon>
        <taxon>Viridiplantae</taxon>
        <taxon>Streptophyta</taxon>
        <taxon>Embryophyta</taxon>
        <taxon>Tracheophyta</taxon>
        <taxon>Spermatophyta</taxon>
        <taxon>Magnoliopsida</taxon>
        <taxon>eudicotyledons</taxon>
        <taxon>Gunneridae</taxon>
        <taxon>Pentapetalae</taxon>
        <taxon>asterids</taxon>
        <taxon>lamiids</taxon>
        <taxon>Lamiales</taxon>
        <taxon>Lamiaceae</taxon>
        <taxon>Nepetoideae</taxon>
        <taxon>Elsholtzieae</taxon>
        <taxon>Perilla</taxon>
    </lineage>
</organism>
<accession>A0AAD4PCV7</accession>
<gene>
    <name evidence="2" type="ORF">C2S53_012417</name>
</gene>
<protein>
    <recommendedName>
        <fullName evidence="1">MULE transposase domain-containing protein</fullName>
    </recommendedName>
</protein>
<dbReference type="Proteomes" id="UP001190926">
    <property type="component" value="Unassembled WGS sequence"/>
</dbReference>
<dbReference type="AlphaFoldDB" id="A0AAD4PCV7"/>
<proteinExistence type="predicted"/>
<dbReference type="InterPro" id="IPR018289">
    <property type="entry name" value="MULE_transposase_dom"/>
</dbReference>
<feature type="domain" description="MULE transposase" evidence="1">
    <location>
        <begin position="284"/>
        <end position="376"/>
    </location>
</feature>
<dbReference type="EMBL" id="SDAM02000037">
    <property type="protein sequence ID" value="KAH6835253.1"/>
    <property type="molecule type" value="Genomic_DNA"/>
</dbReference>
<sequence>MQMTSWQSVIVRYGDQWESSEYVGGDEELTYIETDPMSLSSLIESVNRIMRANLLSFDYLLYYIARSRTGRTVKTLLSTDQDVIRLCAREGDPTVYVVQNQSTDGVTGPHEQPYIPSFNFSVPSSIADCETGYEPSINDIHKFYASDWFSKMCFGSGSGIASDLKSVALRQARARVIAAYFSLKMRNERYIMKPKEMQSELLQEFGIRTSYHVAFRARNLAMEMIYGAHEKSFEMLPRYLYMLKEYNPGTIAEFETESNGRFKYLFIALGACRTTFTMCCRPMIVIDGTHLKGKNKGILFVAVTKDGNESCFLLAVGVGPIKNDESWIWFLRQLRRAYGCNSEMVIVSDQHISISNTVEEVYPDTPYGICYYHLLNKIKQWGQGVVKMYHKAAYTYRPSVYEKAMASIKSTSPDAETFNMRLLWARRFPICSLIETIRHVIEQWFDERRRVANARIHDLTEEAVRKLSVEVQKSYTYTVKKCTQSNFKVNDGRRNFIVDLYAQEYQCGEFQEDRMPCSHAAAAIRDNGQHVYDYVETYYKASTLRDTYELPIHSLPNLSEWVVPSDVAKTIVLSPIITCQAGHRNMRRRSSHGETSARRRKTCSICGE</sequence>
<evidence type="ECO:0000259" key="1">
    <source>
        <dbReference type="Pfam" id="PF10551"/>
    </source>
</evidence>
<reference evidence="2 3" key="1">
    <citation type="journal article" date="2021" name="Nat. Commun.">
        <title>Incipient diploidization of the medicinal plant Perilla within 10,000 years.</title>
        <authorList>
            <person name="Zhang Y."/>
            <person name="Shen Q."/>
            <person name="Leng L."/>
            <person name="Zhang D."/>
            <person name="Chen S."/>
            <person name="Shi Y."/>
            <person name="Ning Z."/>
            <person name="Chen S."/>
        </authorList>
    </citation>
    <scope>NUCLEOTIDE SEQUENCE [LARGE SCALE GENOMIC DNA]</scope>
    <source>
        <strain evidence="3">cv. PC099</strain>
    </source>
</reference>
<dbReference type="PANTHER" id="PTHR31973:SF187">
    <property type="entry name" value="MUTATOR TRANSPOSASE MUDRA PROTEIN"/>
    <property type="match status" value="1"/>
</dbReference>
<evidence type="ECO:0000313" key="2">
    <source>
        <dbReference type="EMBL" id="KAH6835253.1"/>
    </source>
</evidence>
<comment type="caution">
    <text evidence="2">The sequence shown here is derived from an EMBL/GenBank/DDBJ whole genome shotgun (WGS) entry which is preliminary data.</text>
</comment>
<evidence type="ECO:0000313" key="3">
    <source>
        <dbReference type="Proteomes" id="UP001190926"/>
    </source>
</evidence>
<name>A0AAD4PCV7_PERFH</name>
<dbReference type="Pfam" id="PF10551">
    <property type="entry name" value="MULE"/>
    <property type="match status" value="1"/>
</dbReference>
<dbReference type="PANTHER" id="PTHR31973">
    <property type="entry name" value="POLYPROTEIN, PUTATIVE-RELATED"/>
    <property type="match status" value="1"/>
</dbReference>
<keyword evidence="3" id="KW-1185">Reference proteome</keyword>